<protein>
    <submittedName>
        <fullName evidence="2">Uncharacterized protein</fullName>
    </submittedName>
</protein>
<name>A0A4Q8LN08_9GAMM</name>
<comment type="caution">
    <text evidence="2">The sequence shown here is derived from an EMBL/GenBank/DDBJ whole genome shotgun (WGS) entry which is preliminary data.</text>
</comment>
<dbReference type="Proteomes" id="UP000292087">
    <property type="component" value="Unassembled WGS sequence"/>
</dbReference>
<dbReference type="EMBL" id="SHMF01000005">
    <property type="protein sequence ID" value="TAA32212.1"/>
    <property type="molecule type" value="Genomic_DNA"/>
</dbReference>
<organism evidence="2 3">
    <name type="scientific">Pseudoxanthomonas winnipegensis</name>
    <dbReference type="NCBI Taxonomy" id="2480810"/>
    <lineage>
        <taxon>Bacteria</taxon>
        <taxon>Pseudomonadati</taxon>
        <taxon>Pseudomonadota</taxon>
        <taxon>Gammaproteobacteria</taxon>
        <taxon>Lysobacterales</taxon>
        <taxon>Lysobacteraceae</taxon>
        <taxon>Pseudoxanthomonas</taxon>
    </lineage>
</organism>
<evidence type="ECO:0000313" key="3">
    <source>
        <dbReference type="Proteomes" id="UP000292087"/>
    </source>
</evidence>
<reference evidence="3 4" key="1">
    <citation type="submission" date="2019-02" db="EMBL/GenBank/DDBJ databases">
        <title>WGS of Pseudoxanthomonas species novum from clinical isolates.</title>
        <authorList>
            <person name="Bernier A.-M."/>
            <person name="Bernard K."/>
            <person name="Vachon A."/>
        </authorList>
    </citation>
    <scope>NUCLEOTIDE SEQUENCE [LARGE SCALE GENOMIC DNA]</scope>
    <source>
        <strain evidence="4">NML 170316</strain>
        <strain evidence="2 3">NML140781</strain>
        <strain evidence="1">NML170316</strain>
    </source>
</reference>
<keyword evidence="4" id="KW-1185">Reference proteome</keyword>
<evidence type="ECO:0000313" key="1">
    <source>
        <dbReference type="EMBL" id="TAA17571.1"/>
    </source>
</evidence>
<dbReference type="AlphaFoldDB" id="A0A4Q8LN08"/>
<sequence length="258" mass="28420">MEHSLPHPQTCEEATPSQVAAELIARHQQADGRVAVLDLARQVPATARASHIEVQVLAQEVAVRLPIPVARKLLSGFPPFSLVPRAPWQRKSLLYRALDALAPLRWVRYRLGRSRYAWVRQRAAHRQGLEAFTVVERATDAAVARFARVVDLHCFADLFARDGDFRDTVVALVCEHAAPELRDPSGAEQRLNMAALLDLTAWHQGQRGDAATQLGAELVMLAIPASVFERVTAAIRQCMSQRTPAVPTQAPPQEMAAA</sequence>
<dbReference type="Proteomes" id="UP000293089">
    <property type="component" value="Unassembled WGS sequence"/>
</dbReference>
<evidence type="ECO:0000313" key="2">
    <source>
        <dbReference type="EMBL" id="TAA32212.1"/>
    </source>
</evidence>
<evidence type="ECO:0000313" key="4">
    <source>
        <dbReference type="Proteomes" id="UP000293089"/>
    </source>
</evidence>
<accession>A0A4Q9TFN7</accession>
<dbReference type="RefSeq" id="WP_130524612.1">
    <property type="nucleotide sequence ID" value="NZ_SHLZ01000006.1"/>
</dbReference>
<accession>A0A4Q8LN08</accession>
<proteinExistence type="predicted"/>
<dbReference type="EMBL" id="SHME01000005">
    <property type="protein sequence ID" value="TAA17571.1"/>
    <property type="molecule type" value="Genomic_DNA"/>
</dbReference>
<gene>
    <name evidence="2" type="ORF">EA656_16430</name>
    <name evidence="1" type="ORF">EA658_17315</name>
</gene>